<dbReference type="SFLD" id="SFLDG01017">
    <property type="entry name" value="Polyprenyl_Transferase_Like"/>
    <property type="match status" value="1"/>
</dbReference>
<sequence>MTFKERQTQYIEAFDQSLAEWREHQIGDIPERLLSAMCYSLFAGGKRVRPVLLLATVDMLEGDLDEAMEFAMALEMIHTYSLIHDDLPAMDDDDLRRGRPTNHKQFDEATAILAGDALLSEAAAIMLRACRKSENKMAAIQAMEEIMEGAGARGMIAGQMEDLMASEKAGNEKLLERIQSLKTACLLTAPLVSGGILAGAPLGSLVSLREYGQCLGVCFQMVDDILDVVGSAEEMGKNPASDAKKDKLTYPAFIGLDETRKRVEQWTNWGVEALQGFGDRGWFLRDMILTLAARTK</sequence>
<dbReference type="Proteomes" id="UP000623172">
    <property type="component" value="Unassembled WGS sequence"/>
</dbReference>
<dbReference type="InterPro" id="IPR000092">
    <property type="entry name" value="Polyprenyl_synt"/>
</dbReference>
<dbReference type="FunFam" id="1.10.600.10:FF:000001">
    <property type="entry name" value="Geranylgeranyl diphosphate synthase"/>
    <property type="match status" value="1"/>
</dbReference>
<dbReference type="Pfam" id="PF00348">
    <property type="entry name" value="polyprenyl_synt"/>
    <property type="match status" value="1"/>
</dbReference>
<name>A0A926HPX9_9FIRM</name>
<keyword evidence="7" id="KW-0460">Magnesium</keyword>
<evidence type="ECO:0000256" key="11">
    <source>
        <dbReference type="ARBA" id="ARBA00049399"/>
    </source>
</evidence>
<dbReference type="InterPro" id="IPR053378">
    <property type="entry name" value="Prenyl_diphosphate_synthase"/>
</dbReference>
<evidence type="ECO:0000256" key="3">
    <source>
        <dbReference type="ARBA" id="ARBA00012439"/>
    </source>
</evidence>
<dbReference type="PROSITE" id="PS00444">
    <property type="entry name" value="POLYPRENYL_SYNTHASE_2"/>
    <property type="match status" value="1"/>
</dbReference>
<dbReference type="GO" id="GO:0016114">
    <property type="term" value="P:terpenoid biosynthetic process"/>
    <property type="evidence" value="ECO:0007669"/>
    <property type="project" value="UniProtKB-ARBA"/>
</dbReference>
<evidence type="ECO:0000256" key="10">
    <source>
        <dbReference type="ARBA" id="ARBA00032873"/>
    </source>
</evidence>
<evidence type="ECO:0000256" key="8">
    <source>
        <dbReference type="ARBA" id="ARBA00023229"/>
    </source>
</evidence>
<dbReference type="SUPFAM" id="SSF48576">
    <property type="entry name" value="Terpenoid synthases"/>
    <property type="match status" value="1"/>
</dbReference>
<comment type="caution">
    <text evidence="13">The sequence shown here is derived from an EMBL/GenBank/DDBJ whole genome shotgun (WGS) entry which is preliminary data.</text>
</comment>
<dbReference type="GO" id="GO:0046872">
    <property type="term" value="F:metal ion binding"/>
    <property type="evidence" value="ECO:0007669"/>
    <property type="project" value="UniProtKB-KW"/>
</dbReference>
<dbReference type="InterPro" id="IPR008949">
    <property type="entry name" value="Isoprenoid_synthase_dom_sf"/>
</dbReference>
<evidence type="ECO:0000256" key="4">
    <source>
        <dbReference type="ARBA" id="ARBA00015100"/>
    </source>
</evidence>
<comment type="similarity">
    <text evidence="2 12">Belongs to the FPP/GGPP synthase family.</text>
</comment>
<keyword evidence="8" id="KW-0414">Isoprene biosynthesis</keyword>
<keyword evidence="14" id="KW-1185">Reference proteome</keyword>
<dbReference type="GO" id="GO:0004337">
    <property type="term" value="F:(2E,6E)-farnesyl diphosphate synthase activity"/>
    <property type="evidence" value="ECO:0007669"/>
    <property type="project" value="UniProtKB-EC"/>
</dbReference>
<dbReference type="Gene3D" id="1.10.600.10">
    <property type="entry name" value="Farnesyl Diphosphate Synthase"/>
    <property type="match status" value="1"/>
</dbReference>
<dbReference type="CDD" id="cd00685">
    <property type="entry name" value="Trans_IPPS_HT"/>
    <property type="match status" value="1"/>
</dbReference>
<evidence type="ECO:0000256" key="5">
    <source>
        <dbReference type="ARBA" id="ARBA00022679"/>
    </source>
</evidence>
<evidence type="ECO:0000256" key="1">
    <source>
        <dbReference type="ARBA" id="ARBA00001946"/>
    </source>
</evidence>
<proteinExistence type="inferred from homology"/>
<keyword evidence="5 12" id="KW-0808">Transferase</keyword>
<dbReference type="NCBIfam" id="NF045485">
    <property type="entry name" value="FPPsyn"/>
    <property type="match status" value="1"/>
</dbReference>
<comment type="cofactor">
    <cofactor evidence="1">
        <name>Mg(2+)</name>
        <dbReference type="ChEBI" id="CHEBI:18420"/>
    </cofactor>
</comment>
<dbReference type="EC" id="2.5.1.10" evidence="3"/>
<organism evidence="13 14">
    <name type="scientific">Gehongia tenuis</name>
    <dbReference type="NCBI Taxonomy" id="2763655"/>
    <lineage>
        <taxon>Bacteria</taxon>
        <taxon>Bacillati</taxon>
        <taxon>Bacillota</taxon>
        <taxon>Clostridia</taxon>
        <taxon>Christensenellales</taxon>
        <taxon>Christensenellaceae</taxon>
        <taxon>Gehongia</taxon>
    </lineage>
</organism>
<evidence type="ECO:0000256" key="12">
    <source>
        <dbReference type="RuleBase" id="RU004466"/>
    </source>
</evidence>
<evidence type="ECO:0000313" key="14">
    <source>
        <dbReference type="Proteomes" id="UP000623172"/>
    </source>
</evidence>
<evidence type="ECO:0000256" key="2">
    <source>
        <dbReference type="ARBA" id="ARBA00006706"/>
    </source>
</evidence>
<evidence type="ECO:0000256" key="6">
    <source>
        <dbReference type="ARBA" id="ARBA00022723"/>
    </source>
</evidence>
<dbReference type="GO" id="GO:0005737">
    <property type="term" value="C:cytoplasm"/>
    <property type="evidence" value="ECO:0007669"/>
    <property type="project" value="UniProtKB-ARBA"/>
</dbReference>
<dbReference type="InterPro" id="IPR033749">
    <property type="entry name" value="Polyprenyl_synt_CS"/>
</dbReference>
<comment type="catalytic activity">
    <reaction evidence="11">
        <text>isopentenyl diphosphate + (2E)-geranyl diphosphate = (2E,6E)-farnesyl diphosphate + diphosphate</text>
        <dbReference type="Rhea" id="RHEA:19361"/>
        <dbReference type="ChEBI" id="CHEBI:33019"/>
        <dbReference type="ChEBI" id="CHEBI:58057"/>
        <dbReference type="ChEBI" id="CHEBI:128769"/>
        <dbReference type="ChEBI" id="CHEBI:175763"/>
        <dbReference type="EC" id="2.5.1.10"/>
    </reaction>
</comment>
<gene>
    <name evidence="13" type="ORF">H8696_04825</name>
</gene>
<dbReference type="PANTHER" id="PTHR43281:SF1">
    <property type="entry name" value="FARNESYL DIPHOSPHATE SYNTHASE"/>
    <property type="match status" value="1"/>
</dbReference>
<dbReference type="PANTHER" id="PTHR43281">
    <property type="entry name" value="FARNESYL DIPHOSPHATE SYNTHASE"/>
    <property type="match status" value="1"/>
</dbReference>
<keyword evidence="6" id="KW-0479">Metal-binding</keyword>
<dbReference type="SFLD" id="SFLDS00005">
    <property type="entry name" value="Isoprenoid_Synthase_Type_I"/>
    <property type="match status" value="1"/>
</dbReference>
<dbReference type="AlphaFoldDB" id="A0A926HPX9"/>
<protein>
    <recommendedName>
        <fullName evidence="4">Farnesyl diphosphate synthase</fullName>
        <ecNumber evidence="3">2.5.1.10</ecNumber>
    </recommendedName>
    <alternativeName>
        <fullName evidence="10">(2E,6E)-farnesyl diphosphate synthase</fullName>
    </alternativeName>
    <alternativeName>
        <fullName evidence="9">Geranyltranstransferase</fullName>
    </alternativeName>
</protein>
<dbReference type="EMBL" id="JACRSR010000001">
    <property type="protein sequence ID" value="MBC8531170.1"/>
    <property type="molecule type" value="Genomic_DNA"/>
</dbReference>
<reference evidence="13" key="1">
    <citation type="submission" date="2020-08" db="EMBL/GenBank/DDBJ databases">
        <title>Genome public.</title>
        <authorList>
            <person name="Liu C."/>
            <person name="Sun Q."/>
        </authorList>
    </citation>
    <scope>NUCLEOTIDE SEQUENCE</scope>
    <source>
        <strain evidence="13">NSJ-53</strain>
    </source>
</reference>
<evidence type="ECO:0000256" key="7">
    <source>
        <dbReference type="ARBA" id="ARBA00022842"/>
    </source>
</evidence>
<dbReference type="PROSITE" id="PS00723">
    <property type="entry name" value="POLYPRENYL_SYNTHASE_1"/>
    <property type="match status" value="1"/>
</dbReference>
<evidence type="ECO:0000313" key="13">
    <source>
        <dbReference type="EMBL" id="MBC8531170.1"/>
    </source>
</evidence>
<evidence type="ECO:0000256" key="9">
    <source>
        <dbReference type="ARBA" id="ARBA00032380"/>
    </source>
</evidence>
<dbReference type="RefSeq" id="WP_249315284.1">
    <property type="nucleotide sequence ID" value="NZ_JACRSR010000001.1"/>
</dbReference>
<accession>A0A926HPX9</accession>